<keyword evidence="3" id="KW-1185">Reference proteome</keyword>
<reference evidence="2 3" key="1">
    <citation type="journal article" date="2018" name="Mol. Biol. Evol.">
        <title>Broad Genomic Sampling Reveals a Smut Pathogenic Ancestry of the Fungal Clade Ustilaginomycotina.</title>
        <authorList>
            <person name="Kijpornyongpan T."/>
            <person name="Mondo S.J."/>
            <person name="Barry K."/>
            <person name="Sandor L."/>
            <person name="Lee J."/>
            <person name="Lipzen A."/>
            <person name="Pangilinan J."/>
            <person name="LaButti K."/>
            <person name="Hainaut M."/>
            <person name="Henrissat B."/>
            <person name="Grigoriev I.V."/>
            <person name="Spatafora J.W."/>
            <person name="Aime M.C."/>
        </authorList>
    </citation>
    <scope>NUCLEOTIDE SEQUENCE [LARGE SCALE GENOMIC DNA]</scope>
    <source>
        <strain evidence="2 3">MCA 3882</strain>
    </source>
</reference>
<feature type="signal peptide" evidence="1">
    <location>
        <begin position="1"/>
        <end position="27"/>
    </location>
</feature>
<sequence>MKTSGSFATLWLLILAIIISLISIASANDDAPVTVKVYFDIEHEGKDVGRIVMEQATCQGLEYEVKDGIYPQGLPPSVKIEAKRARSPDEVKIFLRLDSTGQSDNEGMWFNALRYAKDGLPPAQFGATFKTFKVECEILMKKVKSTRCCRPIAKI</sequence>
<evidence type="ECO:0000313" key="2">
    <source>
        <dbReference type="EMBL" id="PWN36444.1"/>
    </source>
</evidence>
<dbReference type="RefSeq" id="XP_025356746.1">
    <property type="nucleotide sequence ID" value="XM_025500210.1"/>
</dbReference>
<evidence type="ECO:0000313" key="3">
    <source>
        <dbReference type="Proteomes" id="UP000245771"/>
    </source>
</evidence>
<name>A0A316VGN3_9BASI</name>
<dbReference type="GeneID" id="37021991"/>
<keyword evidence="1" id="KW-0732">Signal</keyword>
<dbReference type="EMBL" id="KZ819602">
    <property type="protein sequence ID" value="PWN36444.1"/>
    <property type="molecule type" value="Genomic_DNA"/>
</dbReference>
<feature type="chain" id="PRO_5016286163" evidence="1">
    <location>
        <begin position="28"/>
        <end position="155"/>
    </location>
</feature>
<dbReference type="InParanoid" id="A0A316VGN3"/>
<organism evidence="2 3">
    <name type="scientific">Meira miltonrushii</name>
    <dbReference type="NCBI Taxonomy" id="1280837"/>
    <lineage>
        <taxon>Eukaryota</taxon>
        <taxon>Fungi</taxon>
        <taxon>Dikarya</taxon>
        <taxon>Basidiomycota</taxon>
        <taxon>Ustilaginomycotina</taxon>
        <taxon>Exobasidiomycetes</taxon>
        <taxon>Exobasidiales</taxon>
        <taxon>Brachybasidiaceae</taxon>
        <taxon>Meira</taxon>
    </lineage>
</organism>
<evidence type="ECO:0000256" key="1">
    <source>
        <dbReference type="SAM" id="SignalP"/>
    </source>
</evidence>
<proteinExistence type="predicted"/>
<accession>A0A316VGN3</accession>
<gene>
    <name evidence="2" type="ORF">FA14DRAFT_169453</name>
</gene>
<dbReference type="Proteomes" id="UP000245771">
    <property type="component" value="Unassembled WGS sequence"/>
</dbReference>
<protein>
    <submittedName>
        <fullName evidence="2">Uncharacterized protein</fullName>
    </submittedName>
</protein>
<dbReference type="AlphaFoldDB" id="A0A316VGN3"/>